<dbReference type="Proteomes" id="UP000636800">
    <property type="component" value="Chromosome 2"/>
</dbReference>
<accession>A0A835VFV3</accession>
<gene>
    <name evidence="2" type="ORF">HPP92_005915</name>
    <name evidence="1" type="ORF">HPP92_006197</name>
</gene>
<organism evidence="2 4">
    <name type="scientific">Vanilla planifolia</name>
    <name type="common">Vanilla</name>
    <dbReference type="NCBI Taxonomy" id="51239"/>
    <lineage>
        <taxon>Eukaryota</taxon>
        <taxon>Viridiplantae</taxon>
        <taxon>Streptophyta</taxon>
        <taxon>Embryophyta</taxon>
        <taxon>Tracheophyta</taxon>
        <taxon>Spermatophyta</taxon>
        <taxon>Magnoliopsida</taxon>
        <taxon>Liliopsida</taxon>
        <taxon>Asparagales</taxon>
        <taxon>Orchidaceae</taxon>
        <taxon>Vanilloideae</taxon>
        <taxon>Vanilleae</taxon>
        <taxon>Vanilla</taxon>
    </lineage>
</organism>
<dbReference type="AlphaFoldDB" id="A0A835VFV3"/>
<dbReference type="Pfam" id="PF05097">
    <property type="entry name" value="DUF688"/>
    <property type="match status" value="1"/>
</dbReference>
<sequence length="122" mass="13290">MMLACNPIALRRSVPLAAVNHGHSLPEHRVKTFESGPGNPREDLFTAALPFHLDGIQMVKQPRIIRGSKVEAGRDFMMDRFLPAAQAMATGSTPGAPKKAAKVENTIDNGDRRLAVYLVTQT</sequence>
<comment type="caution">
    <text evidence="2">The sequence shown here is derived from an EMBL/GenBank/DDBJ whole genome shotgun (WGS) entry which is preliminary data.</text>
</comment>
<dbReference type="EMBL" id="JADCNM010000002">
    <property type="protein sequence ID" value="KAG0494921.1"/>
    <property type="molecule type" value="Genomic_DNA"/>
</dbReference>
<proteinExistence type="predicted"/>
<name>A0A835VFV3_VANPL</name>
<evidence type="ECO:0000313" key="2">
    <source>
        <dbReference type="EMBL" id="KAG0494921.1"/>
    </source>
</evidence>
<dbReference type="EMBL" id="JADCNL010000002">
    <property type="protein sequence ID" value="KAG0492799.1"/>
    <property type="molecule type" value="Genomic_DNA"/>
</dbReference>
<reference evidence="3 4" key="1">
    <citation type="journal article" date="2020" name="Nat. Food">
        <title>A phased Vanilla planifolia genome enables genetic improvement of flavour and production.</title>
        <authorList>
            <person name="Hasing T."/>
            <person name="Tang H."/>
            <person name="Brym M."/>
            <person name="Khazi F."/>
            <person name="Huang T."/>
            <person name="Chambers A.H."/>
        </authorList>
    </citation>
    <scope>NUCLEOTIDE SEQUENCE [LARGE SCALE GENOMIC DNA]</scope>
    <source>
        <tissue evidence="2">Leaf</tissue>
    </source>
</reference>
<evidence type="ECO:0000313" key="4">
    <source>
        <dbReference type="Proteomes" id="UP000639772"/>
    </source>
</evidence>
<dbReference type="Proteomes" id="UP000639772">
    <property type="component" value="Unassembled WGS sequence"/>
</dbReference>
<dbReference type="InterPro" id="IPR007789">
    <property type="entry name" value="DUF688"/>
</dbReference>
<evidence type="ECO:0000313" key="1">
    <source>
        <dbReference type="EMBL" id="KAG0492799.1"/>
    </source>
</evidence>
<evidence type="ECO:0000313" key="3">
    <source>
        <dbReference type="Proteomes" id="UP000636800"/>
    </source>
</evidence>
<keyword evidence="3" id="KW-1185">Reference proteome</keyword>
<protein>
    <submittedName>
        <fullName evidence="2">Uncharacterized protein</fullName>
    </submittedName>
</protein>